<sequence>MVRTARVLGLNHPKVLYYSQEIDRCHNDLLRLKQEV</sequence>
<comment type="caution">
    <text evidence="1">The sequence shown here is derived from an EMBL/GenBank/DDBJ whole genome shotgun (WGS) entry which is preliminary data.</text>
</comment>
<protein>
    <recommendedName>
        <fullName evidence="3">Aspartyl-phosphate phosphatase Spo0E family protein</fullName>
    </recommendedName>
</protein>
<dbReference type="Proteomes" id="UP001649381">
    <property type="component" value="Unassembled WGS sequence"/>
</dbReference>
<dbReference type="SUPFAM" id="SSF140500">
    <property type="entry name" value="BAS1536-like"/>
    <property type="match status" value="1"/>
</dbReference>
<gene>
    <name evidence="1" type="ORF">L2716_12400</name>
</gene>
<dbReference type="Gene3D" id="4.10.280.10">
    <property type="entry name" value="Helix-loop-helix DNA-binding domain"/>
    <property type="match status" value="1"/>
</dbReference>
<name>A0ABS9H0K3_9BACL</name>
<dbReference type="InterPro" id="IPR036638">
    <property type="entry name" value="HLH_DNA-bd_sf"/>
</dbReference>
<organism evidence="1 2">
    <name type="scientific">Pseudalkalibacillus berkeleyi</name>
    <dbReference type="NCBI Taxonomy" id="1069813"/>
    <lineage>
        <taxon>Bacteria</taxon>
        <taxon>Bacillati</taxon>
        <taxon>Bacillota</taxon>
        <taxon>Bacilli</taxon>
        <taxon>Bacillales</taxon>
        <taxon>Fictibacillaceae</taxon>
        <taxon>Pseudalkalibacillus</taxon>
    </lineage>
</organism>
<accession>A0ABS9H0K3</accession>
<keyword evidence="2" id="KW-1185">Reference proteome</keyword>
<reference evidence="1 2" key="1">
    <citation type="submission" date="2022-01" db="EMBL/GenBank/DDBJ databases">
        <title>Alkalihalobacillus sp. EGI L200015, a novel bacterium isolated from a salt lake sediment.</title>
        <authorList>
            <person name="Gao L."/>
            <person name="Fang B.-Z."/>
            <person name="Li W.-J."/>
        </authorList>
    </citation>
    <scope>NUCLEOTIDE SEQUENCE [LARGE SCALE GENOMIC DNA]</scope>
    <source>
        <strain evidence="1 2">KCTC 12718</strain>
    </source>
</reference>
<dbReference type="InterPro" id="IPR037208">
    <property type="entry name" value="Spo0E-like_sf"/>
</dbReference>
<dbReference type="EMBL" id="JAKIJS010000001">
    <property type="protein sequence ID" value="MCF6138529.1"/>
    <property type="molecule type" value="Genomic_DNA"/>
</dbReference>
<evidence type="ECO:0008006" key="3">
    <source>
        <dbReference type="Google" id="ProtNLM"/>
    </source>
</evidence>
<proteinExistence type="predicted"/>
<evidence type="ECO:0000313" key="1">
    <source>
        <dbReference type="EMBL" id="MCF6138529.1"/>
    </source>
</evidence>
<evidence type="ECO:0000313" key="2">
    <source>
        <dbReference type="Proteomes" id="UP001649381"/>
    </source>
</evidence>